<evidence type="ECO:0000313" key="2">
    <source>
        <dbReference type="EMBL" id="CAI5446656.1"/>
    </source>
</evidence>
<reference evidence="2" key="1">
    <citation type="submission" date="2022-11" db="EMBL/GenBank/DDBJ databases">
        <authorList>
            <person name="Kikuchi T."/>
        </authorList>
    </citation>
    <scope>NUCLEOTIDE SEQUENCE</scope>
    <source>
        <strain evidence="2">PS1010</strain>
    </source>
</reference>
<name>A0A9P1IKE2_9PELO</name>
<accession>A0A9P1IKE2</accession>
<dbReference type="Proteomes" id="UP001152747">
    <property type="component" value="Unassembled WGS sequence"/>
</dbReference>
<protein>
    <submittedName>
        <fullName evidence="2">Uncharacterized protein</fullName>
    </submittedName>
</protein>
<dbReference type="EMBL" id="CANHGI010000003">
    <property type="protein sequence ID" value="CAI5446656.1"/>
    <property type="molecule type" value="Genomic_DNA"/>
</dbReference>
<comment type="caution">
    <text evidence="2">The sequence shown here is derived from an EMBL/GenBank/DDBJ whole genome shotgun (WGS) entry which is preliminary data.</text>
</comment>
<gene>
    <name evidence="2" type="ORF">CAMP_LOCUS9293</name>
</gene>
<organism evidence="2 3">
    <name type="scientific">Caenorhabditis angaria</name>
    <dbReference type="NCBI Taxonomy" id="860376"/>
    <lineage>
        <taxon>Eukaryota</taxon>
        <taxon>Metazoa</taxon>
        <taxon>Ecdysozoa</taxon>
        <taxon>Nematoda</taxon>
        <taxon>Chromadorea</taxon>
        <taxon>Rhabditida</taxon>
        <taxon>Rhabditina</taxon>
        <taxon>Rhabditomorpha</taxon>
        <taxon>Rhabditoidea</taxon>
        <taxon>Rhabditidae</taxon>
        <taxon>Peloderinae</taxon>
        <taxon>Caenorhabditis</taxon>
    </lineage>
</organism>
<feature type="compositionally biased region" description="Basic and acidic residues" evidence="1">
    <location>
        <begin position="1"/>
        <end position="15"/>
    </location>
</feature>
<sequence>MELSEELRNASKFDESSEDEEMEQEFLKNARFFNDYVASRFGLNTCEQQETPQQFQRICFEEKRKMFDIEFPQRVSAEKMRKGREALKIIAANREKYFKSAESTEQSAEVIIKKPSPRKMEIRQRIVVG</sequence>
<proteinExistence type="predicted"/>
<evidence type="ECO:0000256" key="1">
    <source>
        <dbReference type="SAM" id="MobiDB-lite"/>
    </source>
</evidence>
<keyword evidence="3" id="KW-1185">Reference proteome</keyword>
<dbReference type="OrthoDB" id="5877722at2759"/>
<feature type="region of interest" description="Disordered" evidence="1">
    <location>
        <begin position="1"/>
        <end position="24"/>
    </location>
</feature>
<dbReference type="AlphaFoldDB" id="A0A9P1IKE2"/>
<evidence type="ECO:0000313" key="3">
    <source>
        <dbReference type="Proteomes" id="UP001152747"/>
    </source>
</evidence>